<name>A0ACA9SNC6_9GLOM</name>
<feature type="non-terminal residue" evidence="1">
    <location>
        <position position="1"/>
    </location>
</feature>
<evidence type="ECO:0000313" key="1">
    <source>
        <dbReference type="EMBL" id="CAG8843709.1"/>
    </source>
</evidence>
<sequence>EIKRSPHCRRLKDYDCRRLGEVIGLTSKEIDNLENESGVYQIALGEEEKFRAYGIVKNHETLLDFLLLDPNHLFSRSKGSQYPHGMGATCLWRKENCSNLNSEPQDKNLSK</sequence>
<organism evidence="1 2">
    <name type="scientific">Racocetra persica</name>
    <dbReference type="NCBI Taxonomy" id="160502"/>
    <lineage>
        <taxon>Eukaryota</taxon>
        <taxon>Fungi</taxon>
        <taxon>Fungi incertae sedis</taxon>
        <taxon>Mucoromycota</taxon>
        <taxon>Glomeromycotina</taxon>
        <taxon>Glomeromycetes</taxon>
        <taxon>Diversisporales</taxon>
        <taxon>Gigasporaceae</taxon>
        <taxon>Racocetra</taxon>
    </lineage>
</organism>
<gene>
    <name evidence="1" type="ORF">RPERSI_LOCUS32887</name>
</gene>
<reference evidence="1" key="1">
    <citation type="submission" date="2021-06" db="EMBL/GenBank/DDBJ databases">
        <authorList>
            <person name="Kallberg Y."/>
            <person name="Tangrot J."/>
            <person name="Rosling A."/>
        </authorList>
    </citation>
    <scope>NUCLEOTIDE SEQUENCE</scope>
    <source>
        <strain evidence="1">MA461A</strain>
    </source>
</reference>
<comment type="caution">
    <text evidence="1">The sequence shown here is derived from an EMBL/GenBank/DDBJ whole genome shotgun (WGS) entry which is preliminary data.</text>
</comment>
<feature type="non-terminal residue" evidence="1">
    <location>
        <position position="111"/>
    </location>
</feature>
<dbReference type="EMBL" id="CAJVQC010139496">
    <property type="protein sequence ID" value="CAG8843709.1"/>
    <property type="molecule type" value="Genomic_DNA"/>
</dbReference>
<keyword evidence="2" id="KW-1185">Reference proteome</keyword>
<proteinExistence type="predicted"/>
<evidence type="ECO:0000313" key="2">
    <source>
        <dbReference type="Proteomes" id="UP000789920"/>
    </source>
</evidence>
<protein>
    <submittedName>
        <fullName evidence="1">20643_t:CDS:1</fullName>
    </submittedName>
</protein>
<dbReference type="Proteomes" id="UP000789920">
    <property type="component" value="Unassembled WGS sequence"/>
</dbReference>
<accession>A0ACA9SNC6</accession>